<dbReference type="Pfam" id="PF00361">
    <property type="entry name" value="Proton_antipo_M"/>
    <property type="match status" value="1"/>
</dbReference>
<keyword evidence="11 18" id="KW-0249">Electron transport</keyword>
<evidence type="ECO:0000256" key="7">
    <source>
        <dbReference type="ARBA" id="ARBA00022660"/>
    </source>
</evidence>
<keyword evidence="14 18" id="KW-0830">Ubiquinone</keyword>
<comment type="catalytic activity">
    <reaction evidence="17 18">
        <text>a ubiquinone + NADH + 5 H(+)(in) = a ubiquinol + NAD(+) + 4 H(+)(out)</text>
        <dbReference type="Rhea" id="RHEA:29091"/>
        <dbReference type="Rhea" id="RHEA-COMP:9565"/>
        <dbReference type="Rhea" id="RHEA-COMP:9566"/>
        <dbReference type="ChEBI" id="CHEBI:15378"/>
        <dbReference type="ChEBI" id="CHEBI:16389"/>
        <dbReference type="ChEBI" id="CHEBI:17976"/>
        <dbReference type="ChEBI" id="CHEBI:57540"/>
        <dbReference type="ChEBI" id="CHEBI:57945"/>
        <dbReference type="EC" id="7.1.1.2"/>
    </reaction>
</comment>
<feature type="transmembrane region" description="Helical" evidence="18">
    <location>
        <begin position="321"/>
        <end position="346"/>
    </location>
</feature>
<proteinExistence type="inferred from homology"/>
<evidence type="ECO:0000256" key="17">
    <source>
        <dbReference type="ARBA" id="ARBA00049551"/>
    </source>
</evidence>
<evidence type="ECO:0000256" key="10">
    <source>
        <dbReference type="ARBA" id="ARBA00022967"/>
    </source>
</evidence>
<dbReference type="InterPro" id="IPR050175">
    <property type="entry name" value="Complex_I_Subunit_2"/>
</dbReference>
<keyword evidence="12 18" id="KW-1133">Transmembrane helix</keyword>
<evidence type="ECO:0000256" key="5">
    <source>
        <dbReference type="ARBA" id="ARBA00021008"/>
    </source>
</evidence>
<dbReference type="GO" id="GO:0005743">
    <property type="term" value="C:mitochondrial inner membrane"/>
    <property type="evidence" value="ECO:0007669"/>
    <property type="project" value="UniProtKB-SubCell"/>
</dbReference>
<evidence type="ECO:0000256" key="6">
    <source>
        <dbReference type="ARBA" id="ARBA00022448"/>
    </source>
</evidence>
<feature type="transmembrane region" description="Helical" evidence="18">
    <location>
        <begin position="68"/>
        <end position="87"/>
    </location>
</feature>
<keyword evidence="15 18" id="KW-0496">Mitochondrion</keyword>
<evidence type="ECO:0000256" key="12">
    <source>
        <dbReference type="ARBA" id="ARBA00022989"/>
    </source>
</evidence>
<dbReference type="InterPro" id="IPR003917">
    <property type="entry name" value="NADH_UbQ_OxRdtase_chain2"/>
</dbReference>
<dbReference type="RefSeq" id="YP_010567281.1">
    <property type="nucleotide sequence ID" value="NC_068659.1"/>
</dbReference>
<dbReference type="InterPro" id="IPR001750">
    <property type="entry name" value="ND/Mrp_TM"/>
</dbReference>
<feature type="transmembrane region" description="Helical" evidence="18">
    <location>
        <begin position="277"/>
        <end position="301"/>
    </location>
</feature>
<evidence type="ECO:0000313" key="20">
    <source>
        <dbReference type="EMBL" id="UZC33510.1"/>
    </source>
</evidence>
<feature type="transmembrane region" description="Helical" evidence="18">
    <location>
        <begin position="130"/>
        <end position="149"/>
    </location>
</feature>
<evidence type="ECO:0000256" key="3">
    <source>
        <dbReference type="ARBA" id="ARBA00007012"/>
    </source>
</evidence>
<keyword evidence="6" id="KW-0813">Transport</keyword>
<evidence type="ECO:0000256" key="15">
    <source>
        <dbReference type="ARBA" id="ARBA00023128"/>
    </source>
</evidence>
<feature type="transmembrane region" description="Helical" evidence="18">
    <location>
        <begin position="201"/>
        <end position="225"/>
    </location>
</feature>
<comment type="function">
    <text evidence="18">Core subunit of the mitochondrial membrane respiratory chain NADH dehydrogenase (Complex I) which catalyzes electron transfer from NADH through the respiratory chain, using ubiquinone as an electron acceptor. Essential for the catalytic activity and assembly of complex I.</text>
</comment>
<sequence>MMSYMFFKKFMQLINLNKYFYFLLFFSILIIINSSSWISAWMGMEMNLLMFIPLLMNNKILSKYSNSCMIYYIIQVGASSMLLMMIMMMKMTFIFNMNLFIMMIQLSLILKLGASPMHWWLVKIVNNMSWLNCFLILTFQKIGPLFMLINTNISLLIYLSMLLSGFIGSFVGINQTSLKLIMVYSSLNHLSWMFMSMMIDFYILLIYLLFYFINNFMICLFFMYFNMNYLDQVFKFNNMNYFLKFLTSMMFLSMAGVPPMFGFLPKFFVFIMMVKNLFIFECLLFIIFTLIVLFYYMNFILSSLLYLKLNFKLNLNNLNLSFYYVIIIMFNVFIMLMIYFLLMLYFNN</sequence>
<dbReference type="GO" id="GO:0006120">
    <property type="term" value="P:mitochondrial electron transport, NADH to ubiquinone"/>
    <property type="evidence" value="ECO:0007669"/>
    <property type="project" value="InterPro"/>
</dbReference>
<dbReference type="AlphaFoldDB" id="A0A9E7VAX8"/>
<evidence type="ECO:0000256" key="9">
    <source>
        <dbReference type="ARBA" id="ARBA00022792"/>
    </source>
</evidence>
<keyword evidence="10 18" id="KW-1278">Translocase</keyword>
<feature type="transmembrane region" description="Helical" evidence="18">
    <location>
        <begin position="93"/>
        <end position="110"/>
    </location>
</feature>
<evidence type="ECO:0000256" key="4">
    <source>
        <dbReference type="ARBA" id="ARBA00012944"/>
    </source>
</evidence>
<dbReference type="EMBL" id="OM501121">
    <property type="protein sequence ID" value="UZC33510.1"/>
    <property type="molecule type" value="Genomic_DNA"/>
</dbReference>
<comment type="function">
    <text evidence="1">Core subunit of the mitochondrial membrane respiratory chain NADH dehydrogenase (Complex I) that is believed to belong to the minimal assembly required for catalysis. Complex I functions in the transfer of electrons from NADH to the respiratory chain. The immediate electron acceptor for the enzyme is believed to be ubiquinone.</text>
</comment>
<feature type="transmembrane region" description="Helical" evidence="18">
    <location>
        <begin position="155"/>
        <end position="173"/>
    </location>
</feature>
<feature type="transmembrane region" description="Helical" evidence="18">
    <location>
        <begin position="12"/>
        <end position="32"/>
    </location>
</feature>
<keyword evidence="7 18" id="KW-0679">Respiratory chain</keyword>
<gene>
    <name evidence="20" type="primary">ND2</name>
</gene>
<dbReference type="GeneID" id="76810322"/>
<geneLocation type="mitochondrion" evidence="20"/>
<accession>A0A9E7VAX8</accession>
<evidence type="ECO:0000256" key="2">
    <source>
        <dbReference type="ARBA" id="ARBA00004448"/>
    </source>
</evidence>
<evidence type="ECO:0000256" key="14">
    <source>
        <dbReference type="ARBA" id="ARBA00023075"/>
    </source>
</evidence>
<dbReference type="CTD" id="4536"/>
<keyword evidence="16 18" id="KW-0472">Membrane</keyword>
<dbReference type="PRINTS" id="PR01436">
    <property type="entry name" value="NADHDHGNASE2"/>
</dbReference>
<evidence type="ECO:0000256" key="8">
    <source>
        <dbReference type="ARBA" id="ARBA00022692"/>
    </source>
</evidence>
<comment type="subcellular location">
    <subcellularLocation>
        <location evidence="2 18">Mitochondrion inner membrane</location>
        <topology evidence="2 18">Multi-pass membrane protein</topology>
    </subcellularLocation>
</comment>
<feature type="transmembrane region" description="Helical" evidence="18">
    <location>
        <begin position="245"/>
        <end position="265"/>
    </location>
</feature>
<keyword evidence="9 18" id="KW-0999">Mitochondrion inner membrane</keyword>
<name>A0A9E7VAX8_9HYME</name>
<dbReference type="GO" id="GO:0008137">
    <property type="term" value="F:NADH dehydrogenase (ubiquinone) activity"/>
    <property type="evidence" value="ECO:0007669"/>
    <property type="project" value="UniProtKB-EC"/>
</dbReference>
<evidence type="ECO:0000256" key="16">
    <source>
        <dbReference type="ARBA" id="ARBA00023136"/>
    </source>
</evidence>
<dbReference type="PANTHER" id="PTHR46552">
    <property type="entry name" value="NADH-UBIQUINONE OXIDOREDUCTASE CHAIN 2"/>
    <property type="match status" value="1"/>
</dbReference>
<reference evidence="20" key="1">
    <citation type="submission" date="2022-02" db="EMBL/GenBank/DDBJ databases">
        <title>The complete mitochondrial genome of Nesodiprion zhejiangensis Zhou et Xiao (Hymenoptera: Diprionidae).</title>
        <authorList>
            <person name="Chao B."/>
            <person name="Enjie L."/>
            <person name="Jie C."/>
            <person name="Yongan Z."/>
            <person name="Qinghua W."/>
        </authorList>
    </citation>
    <scope>NUCLEOTIDE SEQUENCE</scope>
</reference>
<evidence type="ECO:0000259" key="19">
    <source>
        <dbReference type="Pfam" id="PF00361"/>
    </source>
</evidence>
<feature type="transmembrane region" description="Helical" evidence="18">
    <location>
        <begin position="38"/>
        <end position="56"/>
    </location>
</feature>
<evidence type="ECO:0000256" key="18">
    <source>
        <dbReference type="RuleBase" id="RU003403"/>
    </source>
</evidence>
<keyword evidence="8 18" id="KW-0812">Transmembrane</keyword>
<feature type="domain" description="NADH:quinone oxidoreductase/Mrp antiporter transmembrane" evidence="19">
    <location>
        <begin position="34"/>
        <end position="289"/>
    </location>
</feature>
<comment type="similarity">
    <text evidence="3 18">Belongs to the complex I subunit 2 family.</text>
</comment>
<dbReference type="PANTHER" id="PTHR46552:SF1">
    <property type="entry name" value="NADH-UBIQUINONE OXIDOREDUCTASE CHAIN 2"/>
    <property type="match status" value="1"/>
</dbReference>
<organism evidence="20">
    <name type="scientific">Nesodiprion zhejiangensis</name>
    <dbReference type="NCBI Taxonomy" id="2916818"/>
    <lineage>
        <taxon>Eukaryota</taxon>
        <taxon>Metazoa</taxon>
        <taxon>Ecdysozoa</taxon>
        <taxon>Arthropoda</taxon>
        <taxon>Hexapoda</taxon>
        <taxon>Insecta</taxon>
        <taxon>Pterygota</taxon>
        <taxon>Neoptera</taxon>
        <taxon>Endopterygota</taxon>
        <taxon>Hymenoptera</taxon>
        <taxon>Tenthredinoidea</taxon>
        <taxon>Diprionidae</taxon>
        <taxon>Diprioninae</taxon>
        <taxon>Nesodiprion</taxon>
    </lineage>
</organism>
<keyword evidence="13 18" id="KW-0520">NAD</keyword>
<evidence type="ECO:0000256" key="13">
    <source>
        <dbReference type="ARBA" id="ARBA00023027"/>
    </source>
</evidence>
<protein>
    <recommendedName>
        <fullName evidence="5 18">NADH-ubiquinone oxidoreductase chain 2</fullName>
        <ecNumber evidence="4 18">7.1.1.2</ecNumber>
    </recommendedName>
</protein>
<evidence type="ECO:0000256" key="11">
    <source>
        <dbReference type="ARBA" id="ARBA00022982"/>
    </source>
</evidence>
<evidence type="ECO:0000256" key="1">
    <source>
        <dbReference type="ARBA" id="ARBA00003257"/>
    </source>
</evidence>
<dbReference type="EC" id="7.1.1.2" evidence="4 18"/>